<gene>
    <name evidence="2" type="ORF">ENN92_01630</name>
</gene>
<dbReference type="Proteomes" id="UP000886066">
    <property type="component" value="Unassembled WGS sequence"/>
</dbReference>
<dbReference type="GO" id="GO:0016226">
    <property type="term" value="P:iron-sulfur cluster assembly"/>
    <property type="evidence" value="ECO:0007669"/>
    <property type="project" value="InterPro"/>
</dbReference>
<evidence type="ECO:0000313" key="2">
    <source>
        <dbReference type="EMBL" id="HDQ88828.1"/>
    </source>
</evidence>
<dbReference type="SUPFAM" id="SSF82649">
    <property type="entry name" value="SufE/NifU"/>
    <property type="match status" value="1"/>
</dbReference>
<dbReference type="GO" id="GO:0051536">
    <property type="term" value="F:iron-sulfur cluster binding"/>
    <property type="evidence" value="ECO:0007669"/>
    <property type="project" value="InterPro"/>
</dbReference>
<protein>
    <submittedName>
        <fullName evidence="2">Iron-sulfur cluster assembly scaffold protein</fullName>
    </submittedName>
</protein>
<dbReference type="AlphaFoldDB" id="A0A7C1DPE7"/>
<dbReference type="CDD" id="cd06664">
    <property type="entry name" value="IscU_like"/>
    <property type="match status" value="1"/>
</dbReference>
<dbReference type="InterPro" id="IPR002871">
    <property type="entry name" value="NIF_FeS_clus_asmbl_NifU_N"/>
</dbReference>
<organism evidence="2">
    <name type="scientific">candidate division WWE3 bacterium</name>
    <dbReference type="NCBI Taxonomy" id="2053526"/>
    <lineage>
        <taxon>Bacteria</taxon>
        <taxon>Katanobacteria</taxon>
    </lineage>
</organism>
<accession>A0A7C1DPE7</accession>
<dbReference type="Pfam" id="PF01592">
    <property type="entry name" value="NifU_N"/>
    <property type="match status" value="1"/>
</dbReference>
<evidence type="ECO:0000259" key="1">
    <source>
        <dbReference type="Pfam" id="PF01592"/>
    </source>
</evidence>
<reference evidence="2" key="1">
    <citation type="journal article" date="2020" name="mSystems">
        <title>Genome- and Community-Level Interaction Insights into Carbon Utilization and Element Cycling Functions of Hydrothermarchaeota in Hydrothermal Sediment.</title>
        <authorList>
            <person name="Zhou Z."/>
            <person name="Liu Y."/>
            <person name="Xu W."/>
            <person name="Pan J."/>
            <person name="Luo Z.H."/>
            <person name="Li M."/>
        </authorList>
    </citation>
    <scope>NUCLEOTIDE SEQUENCE [LARGE SCALE GENOMIC DNA]</scope>
    <source>
        <strain evidence="2">SpSt-1219</strain>
    </source>
</reference>
<name>A0A7C1DPE7_UNCKA</name>
<dbReference type="PANTHER" id="PTHR10093">
    <property type="entry name" value="IRON-SULFUR CLUSTER ASSEMBLY ENZYME NIFU HOMOLOG"/>
    <property type="match status" value="1"/>
</dbReference>
<dbReference type="EMBL" id="DSDM01000096">
    <property type="protein sequence ID" value="HDQ88828.1"/>
    <property type="molecule type" value="Genomic_DNA"/>
</dbReference>
<dbReference type="Gene3D" id="3.90.1010.10">
    <property type="match status" value="1"/>
</dbReference>
<comment type="caution">
    <text evidence="2">The sequence shown here is derived from an EMBL/GenBank/DDBJ whole genome shotgun (WGS) entry which is preliminary data.</text>
</comment>
<proteinExistence type="predicted"/>
<sequence>MDPIYQEELKEIYKNPKHKGHIADATSQIQEQNPLCGDNINLQLKIEGNIIKEAKFEGAACAVSILSSEKLLTYIEGKSVKEISEMTQKRLLEILGIDISMSRIRCATLVFTALKKALENYENNERN</sequence>
<dbReference type="GO" id="GO:0005506">
    <property type="term" value="F:iron ion binding"/>
    <property type="evidence" value="ECO:0007669"/>
    <property type="project" value="InterPro"/>
</dbReference>
<feature type="domain" description="NIF system FeS cluster assembly NifU N-terminal" evidence="1">
    <location>
        <begin position="5"/>
        <end position="125"/>
    </location>
</feature>